<organism evidence="2 3">
    <name type="scientific">Rubellimicrobium roseum</name>
    <dbReference type="NCBI Taxonomy" id="687525"/>
    <lineage>
        <taxon>Bacteria</taxon>
        <taxon>Pseudomonadati</taxon>
        <taxon>Pseudomonadota</taxon>
        <taxon>Alphaproteobacteria</taxon>
        <taxon>Rhodobacterales</taxon>
        <taxon>Roseobacteraceae</taxon>
        <taxon>Rubellimicrobium</taxon>
    </lineage>
</organism>
<dbReference type="InterPro" id="IPR001387">
    <property type="entry name" value="Cro/C1-type_HTH"/>
</dbReference>
<dbReference type="EMBL" id="VDFV01000002">
    <property type="protein sequence ID" value="TNC74152.1"/>
    <property type="molecule type" value="Genomic_DNA"/>
</dbReference>
<feature type="domain" description="HTH cro/C1-type" evidence="1">
    <location>
        <begin position="10"/>
        <end position="62"/>
    </location>
</feature>
<comment type="caution">
    <text evidence="2">The sequence shown here is derived from an EMBL/GenBank/DDBJ whole genome shotgun (WGS) entry which is preliminary data.</text>
</comment>
<dbReference type="RefSeq" id="WP_139080114.1">
    <property type="nucleotide sequence ID" value="NZ_VDFV01000002.1"/>
</dbReference>
<dbReference type="AlphaFoldDB" id="A0A5C4NJ74"/>
<dbReference type="CDD" id="cd00093">
    <property type="entry name" value="HTH_XRE"/>
    <property type="match status" value="1"/>
</dbReference>
<reference evidence="2 3" key="1">
    <citation type="submission" date="2019-06" db="EMBL/GenBank/DDBJ databases">
        <authorList>
            <person name="Jiang L."/>
        </authorList>
    </citation>
    <scope>NUCLEOTIDE SEQUENCE [LARGE SCALE GENOMIC DNA]</scope>
    <source>
        <strain evidence="2 3">YIM 48858</strain>
    </source>
</reference>
<dbReference type="SUPFAM" id="SSF47413">
    <property type="entry name" value="lambda repressor-like DNA-binding domains"/>
    <property type="match status" value="1"/>
</dbReference>
<evidence type="ECO:0000313" key="2">
    <source>
        <dbReference type="EMBL" id="TNC74152.1"/>
    </source>
</evidence>
<dbReference type="PROSITE" id="PS50943">
    <property type="entry name" value="HTH_CROC1"/>
    <property type="match status" value="1"/>
</dbReference>
<accession>A0A5C4NJ74</accession>
<dbReference type="Pfam" id="PF01381">
    <property type="entry name" value="HTH_3"/>
    <property type="match status" value="1"/>
</dbReference>
<dbReference type="InterPro" id="IPR010982">
    <property type="entry name" value="Lambda_DNA-bd_dom_sf"/>
</dbReference>
<name>A0A5C4NJ74_9RHOB</name>
<keyword evidence="3" id="KW-1185">Reference proteome</keyword>
<dbReference type="Proteomes" id="UP000305709">
    <property type="component" value="Unassembled WGS sequence"/>
</dbReference>
<evidence type="ECO:0000259" key="1">
    <source>
        <dbReference type="PROSITE" id="PS50943"/>
    </source>
</evidence>
<proteinExistence type="predicted"/>
<sequence>MSITARQATAARAALGITREELAAAAKVGVRTITDFERGAREPIAATRGALQAVLEARGVEFLPDGGVRVSGAVLAALDERKGKGDAAE</sequence>
<dbReference type="OrthoDB" id="7206663at2"/>
<protein>
    <submittedName>
        <fullName evidence="2">Helix-turn-helix transcriptional regulator</fullName>
    </submittedName>
</protein>
<dbReference type="Gene3D" id="1.10.260.40">
    <property type="entry name" value="lambda repressor-like DNA-binding domains"/>
    <property type="match status" value="1"/>
</dbReference>
<evidence type="ECO:0000313" key="3">
    <source>
        <dbReference type="Proteomes" id="UP000305709"/>
    </source>
</evidence>
<gene>
    <name evidence="2" type="ORF">FHG71_02870</name>
</gene>
<dbReference type="GO" id="GO:0003677">
    <property type="term" value="F:DNA binding"/>
    <property type="evidence" value="ECO:0007669"/>
    <property type="project" value="InterPro"/>
</dbReference>